<dbReference type="Gene3D" id="3.40.1090.10">
    <property type="entry name" value="Cytosolic phospholipase A2 catalytic domain"/>
    <property type="match status" value="2"/>
</dbReference>
<evidence type="ECO:0000259" key="3">
    <source>
        <dbReference type="PROSITE" id="PS51635"/>
    </source>
</evidence>
<reference evidence="4" key="1">
    <citation type="submission" date="2021-07" db="EMBL/GenBank/DDBJ databases">
        <title>Candidatus Kaistella beijingensis sp. nov. isolated from a municipal wastewater treatment plant is involved in sludge foaming.</title>
        <authorList>
            <person name="Song Y."/>
            <person name="Liu S.-J."/>
        </authorList>
    </citation>
    <scope>NUCLEOTIDE SEQUENCE</scope>
    <source>
        <strain evidence="4">DSM 43998</strain>
    </source>
</reference>
<accession>A0ABX8SE98</accession>
<evidence type="ECO:0000313" key="5">
    <source>
        <dbReference type="Proteomes" id="UP000887023"/>
    </source>
</evidence>
<comment type="caution">
    <text evidence="2">Lacks conserved residue(s) required for the propagation of feature annotation.</text>
</comment>
<feature type="domain" description="PNPLA" evidence="3">
    <location>
        <begin position="7"/>
        <end position="210"/>
    </location>
</feature>
<proteinExistence type="predicted"/>
<dbReference type="SUPFAM" id="SSF52151">
    <property type="entry name" value="FabD/lysophospholipase-like"/>
    <property type="match status" value="1"/>
</dbReference>
<evidence type="ECO:0000313" key="4">
    <source>
        <dbReference type="EMBL" id="QXQ15477.1"/>
    </source>
</evidence>
<organism evidence="4 5">
    <name type="scientific">Skermania pinensis</name>
    <dbReference type="NCBI Taxonomy" id="39122"/>
    <lineage>
        <taxon>Bacteria</taxon>
        <taxon>Bacillati</taxon>
        <taxon>Actinomycetota</taxon>
        <taxon>Actinomycetes</taxon>
        <taxon>Mycobacteriales</taxon>
        <taxon>Gordoniaceae</taxon>
        <taxon>Skermania</taxon>
    </lineage>
</organism>
<sequence>MVRRGLVLGCGGTVGGAWQVGALAALAAALDWDPRTADTILGTSAGGTAAAMLGSGVAVDEMVAAQLNSTEARPSLRRFFGDPPAPLPALPFGLPSPRTTLAGLRRGAVHLAAAGFALPGRTDAGFLNELIDDLLPFGGWAGHPSVGIVATDADSGQRVAFGRPGAPTVPLRDAVRASWAIPGWYPPVTLAGRRYLDGGAVSTASADLLAGDRLDEVIIVAPMASSDGARVPGPAGIAELLLRAPMSWALRREVRTLAEAGTPVRLVCPGRAELDAMGANFMDPRRRLPALHAALRHVPAQLKRSRS</sequence>
<feature type="active site" description="Proton acceptor" evidence="2">
    <location>
        <position position="197"/>
    </location>
</feature>
<dbReference type="InterPro" id="IPR002641">
    <property type="entry name" value="PNPLA_dom"/>
</dbReference>
<dbReference type="Proteomes" id="UP000887023">
    <property type="component" value="Chromosome"/>
</dbReference>
<keyword evidence="2" id="KW-0442">Lipid degradation</keyword>
<evidence type="ECO:0000256" key="2">
    <source>
        <dbReference type="PROSITE-ProRule" id="PRU01161"/>
    </source>
</evidence>
<keyword evidence="1 2" id="KW-0443">Lipid metabolism</keyword>
<gene>
    <name evidence="4" type="ORF">KV203_09355</name>
</gene>
<feature type="short sequence motif" description="DGA/G" evidence="2">
    <location>
        <begin position="197"/>
        <end position="199"/>
    </location>
</feature>
<evidence type="ECO:0000256" key="1">
    <source>
        <dbReference type="ARBA" id="ARBA00023098"/>
    </source>
</evidence>
<feature type="active site" description="Nucleophile" evidence="2">
    <location>
        <position position="44"/>
    </location>
</feature>
<protein>
    <submittedName>
        <fullName evidence="4">Patatin-like phospholipase family protein</fullName>
    </submittedName>
</protein>
<feature type="short sequence motif" description="GXSXG" evidence="2">
    <location>
        <begin position="42"/>
        <end position="46"/>
    </location>
</feature>
<dbReference type="PROSITE" id="PS51635">
    <property type="entry name" value="PNPLA"/>
    <property type="match status" value="1"/>
</dbReference>
<keyword evidence="2" id="KW-0378">Hydrolase</keyword>
<dbReference type="EMBL" id="CP079105">
    <property type="protein sequence ID" value="QXQ15477.1"/>
    <property type="molecule type" value="Genomic_DNA"/>
</dbReference>
<dbReference type="InterPro" id="IPR016035">
    <property type="entry name" value="Acyl_Trfase/lysoPLipase"/>
</dbReference>
<dbReference type="Pfam" id="PF01734">
    <property type="entry name" value="Patatin"/>
    <property type="match status" value="1"/>
</dbReference>
<keyword evidence="5" id="KW-1185">Reference proteome</keyword>
<name>A0ABX8SE98_9ACTN</name>